<dbReference type="InterPro" id="IPR002347">
    <property type="entry name" value="SDR_fam"/>
</dbReference>
<dbReference type="PRINTS" id="PR00081">
    <property type="entry name" value="GDHRDH"/>
</dbReference>
<dbReference type="FunFam" id="3.40.50.720:FF:000084">
    <property type="entry name" value="Short-chain dehydrogenase reductase"/>
    <property type="match status" value="1"/>
</dbReference>
<dbReference type="PANTHER" id="PTHR43943">
    <property type="entry name" value="DEHYDROGENASE/REDUCTASE (SDR FAMILY) MEMBER 4"/>
    <property type="match status" value="1"/>
</dbReference>
<reference evidence="2 3" key="1">
    <citation type="submission" date="2019-04" db="EMBL/GenBank/DDBJ databases">
        <title>Shimia ponticola sp. nov., isolated from seawater.</title>
        <authorList>
            <person name="Kim Y.-O."/>
            <person name="Yoon J.-H."/>
        </authorList>
    </citation>
    <scope>NUCLEOTIDE SEQUENCE [LARGE SCALE GENOMIC DNA]</scope>
    <source>
        <strain evidence="2 3">MYP11</strain>
    </source>
</reference>
<dbReference type="GO" id="GO:0047936">
    <property type="term" value="F:glucose 1-dehydrogenase [NAD(P)+] activity"/>
    <property type="evidence" value="ECO:0007669"/>
    <property type="project" value="UniProtKB-EC"/>
</dbReference>
<name>A0A4S4ND93_9RHOB</name>
<dbReference type="SUPFAM" id="SSF51735">
    <property type="entry name" value="NAD(P)-binding Rossmann-fold domains"/>
    <property type="match status" value="1"/>
</dbReference>
<dbReference type="NCBIfam" id="NF005559">
    <property type="entry name" value="PRK07231.1"/>
    <property type="match status" value="1"/>
</dbReference>
<evidence type="ECO:0000256" key="1">
    <source>
        <dbReference type="ARBA" id="ARBA00006484"/>
    </source>
</evidence>
<dbReference type="Gene3D" id="3.40.50.720">
    <property type="entry name" value="NAD(P)-binding Rossmann-like Domain"/>
    <property type="match status" value="1"/>
</dbReference>
<keyword evidence="2" id="KW-0560">Oxidoreductase</keyword>
<organism evidence="2 3">
    <name type="scientific">Aliishimia ponticola</name>
    <dbReference type="NCBI Taxonomy" id="2499833"/>
    <lineage>
        <taxon>Bacteria</taxon>
        <taxon>Pseudomonadati</taxon>
        <taxon>Pseudomonadota</taxon>
        <taxon>Alphaproteobacteria</taxon>
        <taxon>Rhodobacterales</taxon>
        <taxon>Paracoccaceae</taxon>
        <taxon>Aliishimia</taxon>
    </lineage>
</organism>
<gene>
    <name evidence="2" type="ORF">E4Z66_07180</name>
</gene>
<evidence type="ECO:0000313" key="2">
    <source>
        <dbReference type="EMBL" id="THH37456.1"/>
    </source>
</evidence>
<accession>A0A4S4ND93</accession>
<dbReference type="AlphaFoldDB" id="A0A4S4ND93"/>
<dbReference type="EMBL" id="SRKY01000002">
    <property type="protein sequence ID" value="THH37456.1"/>
    <property type="molecule type" value="Genomic_DNA"/>
</dbReference>
<dbReference type="PRINTS" id="PR00080">
    <property type="entry name" value="SDRFAMILY"/>
</dbReference>
<dbReference type="InterPro" id="IPR020904">
    <property type="entry name" value="Sc_DH/Rdtase_CS"/>
</dbReference>
<evidence type="ECO:0000313" key="3">
    <source>
        <dbReference type="Proteomes" id="UP000306602"/>
    </source>
</evidence>
<sequence length="232" mass="24559">MGLEMAKALHTQGATVVISARKQDQLDTARAEIGARAHAVSANMAEKEQIEALVAKTREIAGPIDILVGNAGVNPYYGATSGIPDDAYDKTMEVNVRANQWLANMVVSDMETAGGGAMMFTSSIGAFKASDTLGTYGMSKLALIGLVRNMAMEWGPLGVRVNAICPGLVKTDFARALWDDPKTEERINKSIPLRRLGEPDDFGGVAVFLASDASKYVTGQALTVCGGSSMWA</sequence>
<protein>
    <submittedName>
        <fullName evidence="2">Glucose 1-dehydrogenase</fullName>
        <ecNumber evidence="2">1.1.1.47</ecNumber>
    </submittedName>
</protein>
<dbReference type="PROSITE" id="PS00061">
    <property type="entry name" value="ADH_SHORT"/>
    <property type="match status" value="1"/>
</dbReference>
<keyword evidence="3" id="KW-1185">Reference proteome</keyword>
<dbReference type="InterPro" id="IPR036291">
    <property type="entry name" value="NAD(P)-bd_dom_sf"/>
</dbReference>
<dbReference type="Pfam" id="PF13561">
    <property type="entry name" value="adh_short_C2"/>
    <property type="match status" value="1"/>
</dbReference>
<dbReference type="Proteomes" id="UP000306602">
    <property type="component" value="Unassembled WGS sequence"/>
</dbReference>
<dbReference type="EC" id="1.1.1.47" evidence="2"/>
<dbReference type="PANTHER" id="PTHR43943:SF2">
    <property type="entry name" value="DEHYDROGENASE_REDUCTASE 4"/>
    <property type="match status" value="1"/>
</dbReference>
<comment type="caution">
    <text evidence="2">The sequence shown here is derived from an EMBL/GenBank/DDBJ whole genome shotgun (WGS) entry which is preliminary data.</text>
</comment>
<comment type="similarity">
    <text evidence="1">Belongs to the short-chain dehydrogenases/reductases (SDR) family.</text>
</comment>
<proteinExistence type="inferred from homology"/>
<dbReference type="OrthoDB" id="9789398at2"/>